<evidence type="ECO:0000256" key="12">
    <source>
        <dbReference type="ARBA" id="ARBA00023316"/>
    </source>
</evidence>
<organism evidence="16 17">
    <name type="scientific">Halobacteriovorax marinus (strain ATCC BAA-682 / DSM 15412 / SJ)</name>
    <name type="common">Bacteriovorax marinus</name>
    <dbReference type="NCBI Taxonomy" id="862908"/>
    <lineage>
        <taxon>Bacteria</taxon>
        <taxon>Pseudomonadati</taxon>
        <taxon>Bdellovibrionota</taxon>
        <taxon>Bacteriovoracia</taxon>
        <taxon>Bacteriovoracales</taxon>
        <taxon>Halobacteriovoraceae</taxon>
        <taxon>Halobacteriovorax</taxon>
    </lineage>
</organism>
<feature type="domain" description="Glycosyl transferase family 51" evidence="15">
    <location>
        <begin position="123"/>
        <end position="291"/>
    </location>
</feature>
<dbReference type="GO" id="GO:0009252">
    <property type="term" value="P:peptidoglycan biosynthetic process"/>
    <property type="evidence" value="ECO:0007669"/>
    <property type="project" value="UniProtKB-KW"/>
</dbReference>
<dbReference type="GO" id="GO:0005886">
    <property type="term" value="C:plasma membrane"/>
    <property type="evidence" value="ECO:0007669"/>
    <property type="project" value="UniProtKB-SubCell"/>
</dbReference>
<evidence type="ECO:0000313" key="17">
    <source>
        <dbReference type="Proteomes" id="UP000008963"/>
    </source>
</evidence>
<proteinExistence type="predicted"/>
<dbReference type="CAZy" id="GT51">
    <property type="family name" value="Glycosyltransferase Family 51"/>
</dbReference>
<dbReference type="SUPFAM" id="SSF53955">
    <property type="entry name" value="Lysozyme-like"/>
    <property type="match status" value="1"/>
</dbReference>
<dbReference type="InterPro" id="IPR036950">
    <property type="entry name" value="PBP_transglycosylase"/>
</dbReference>
<dbReference type="SUPFAM" id="SSF56601">
    <property type="entry name" value="beta-lactamase/transpeptidase-like"/>
    <property type="match status" value="1"/>
</dbReference>
<dbReference type="AlphaFoldDB" id="E1X181"/>
<evidence type="ECO:0000256" key="1">
    <source>
        <dbReference type="ARBA" id="ARBA00004236"/>
    </source>
</evidence>
<dbReference type="HOGENOM" id="CLU_429472_0_0_7"/>
<dbReference type="GO" id="GO:0030288">
    <property type="term" value="C:outer membrane-bounded periplasmic space"/>
    <property type="evidence" value="ECO:0007669"/>
    <property type="project" value="TreeGrafter"/>
</dbReference>
<evidence type="ECO:0000256" key="9">
    <source>
        <dbReference type="ARBA" id="ARBA00022984"/>
    </source>
</evidence>
<keyword evidence="5" id="KW-0378">Hydrolase</keyword>
<evidence type="ECO:0000256" key="14">
    <source>
        <dbReference type="ARBA" id="ARBA00049902"/>
    </source>
</evidence>
<evidence type="ECO:0000313" key="16">
    <source>
        <dbReference type="EMBL" id="CBW28151.1"/>
    </source>
</evidence>
<evidence type="ECO:0000256" key="13">
    <source>
        <dbReference type="ARBA" id="ARBA00034000"/>
    </source>
</evidence>
<protein>
    <submittedName>
        <fullName evidence="16">Penicillin-binding protein</fullName>
    </submittedName>
</protein>
<accession>E1X181</accession>
<dbReference type="EMBL" id="FQ312005">
    <property type="protein sequence ID" value="CBW28151.1"/>
    <property type="molecule type" value="Genomic_DNA"/>
</dbReference>
<dbReference type="GO" id="GO:0071555">
    <property type="term" value="P:cell wall organization"/>
    <property type="evidence" value="ECO:0007669"/>
    <property type="project" value="UniProtKB-KW"/>
</dbReference>
<keyword evidence="12" id="KW-0961">Cell wall biogenesis/degradation</keyword>
<keyword evidence="11" id="KW-0511">Multifunctional enzyme</keyword>
<keyword evidence="5" id="KW-0645">Protease</keyword>
<keyword evidence="17" id="KW-1185">Reference proteome</keyword>
<comment type="pathway">
    <text evidence="2">Cell wall biogenesis; peptidoglycan biosynthesis.</text>
</comment>
<dbReference type="PATRIC" id="fig|862908.3.peg.3261"/>
<evidence type="ECO:0000256" key="10">
    <source>
        <dbReference type="ARBA" id="ARBA00023136"/>
    </source>
</evidence>
<dbReference type="GO" id="GO:0008955">
    <property type="term" value="F:peptidoglycan glycosyltransferase activity"/>
    <property type="evidence" value="ECO:0007669"/>
    <property type="project" value="UniProtKB-EC"/>
</dbReference>
<gene>
    <name evidence="16" type="ordered locus">BMS_3408</name>
</gene>
<keyword evidence="10" id="KW-0472">Membrane</keyword>
<dbReference type="Pfam" id="PF00912">
    <property type="entry name" value="Transgly"/>
    <property type="match status" value="1"/>
</dbReference>
<evidence type="ECO:0000256" key="6">
    <source>
        <dbReference type="ARBA" id="ARBA00022676"/>
    </source>
</evidence>
<dbReference type="eggNOG" id="COG0744">
    <property type="taxonomic scope" value="Bacteria"/>
</dbReference>
<keyword evidence="4" id="KW-0121">Carboxypeptidase</keyword>
<dbReference type="InterPro" id="IPR050396">
    <property type="entry name" value="Glycosyltr_51/Transpeptidase"/>
</dbReference>
<evidence type="ECO:0000256" key="8">
    <source>
        <dbReference type="ARBA" id="ARBA00022960"/>
    </source>
</evidence>
<keyword evidence="6" id="KW-0328">Glycosyltransferase</keyword>
<evidence type="ECO:0000259" key="15">
    <source>
        <dbReference type="Pfam" id="PF00912"/>
    </source>
</evidence>
<comment type="catalytic activity">
    <reaction evidence="14">
        <text>[GlcNAc-(1-&gt;4)-Mur2Ac(oyl-L-Ala-gamma-D-Glu-L-Lys-D-Ala-D-Ala)](n)-di-trans,octa-cis-undecaprenyl diphosphate + beta-D-GlcNAc-(1-&gt;4)-Mur2Ac(oyl-L-Ala-gamma-D-Glu-L-Lys-D-Ala-D-Ala)-di-trans,octa-cis-undecaprenyl diphosphate = [GlcNAc-(1-&gt;4)-Mur2Ac(oyl-L-Ala-gamma-D-Glu-L-Lys-D-Ala-D-Ala)](n+1)-di-trans,octa-cis-undecaprenyl diphosphate + di-trans,octa-cis-undecaprenyl diphosphate + H(+)</text>
        <dbReference type="Rhea" id="RHEA:23708"/>
        <dbReference type="Rhea" id="RHEA-COMP:9602"/>
        <dbReference type="Rhea" id="RHEA-COMP:9603"/>
        <dbReference type="ChEBI" id="CHEBI:15378"/>
        <dbReference type="ChEBI" id="CHEBI:58405"/>
        <dbReference type="ChEBI" id="CHEBI:60033"/>
        <dbReference type="ChEBI" id="CHEBI:78435"/>
        <dbReference type="EC" id="2.4.99.28"/>
    </reaction>
</comment>
<comment type="catalytic activity">
    <reaction evidence="13">
        <text>Preferential cleavage: (Ac)2-L-Lys-D-Ala-|-D-Ala. Also transpeptidation of peptidyl-alanyl moieties that are N-acyl substituents of D-alanine.</text>
        <dbReference type="EC" id="3.4.16.4"/>
    </reaction>
</comment>
<comment type="subcellular location">
    <subcellularLocation>
        <location evidence="1">Cell membrane</location>
    </subcellularLocation>
</comment>
<evidence type="ECO:0000256" key="7">
    <source>
        <dbReference type="ARBA" id="ARBA00022679"/>
    </source>
</evidence>
<dbReference type="KEGG" id="bmx:BMS_3408"/>
<dbReference type="InterPro" id="IPR012338">
    <property type="entry name" value="Beta-lactam/transpept-like"/>
</dbReference>
<dbReference type="GO" id="GO:0008360">
    <property type="term" value="P:regulation of cell shape"/>
    <property type="evidence" value="ECO:0007669"/>
    <property type="project" value="UniProtKB-KW"/>
</dbReference>
<dbReference type="Proteomes" id="UP000008963">
    <property type="component" value="Chromosome"/>
</dbReference>
<dbReference type="GO" id="GO:0006508">
    <property type="term" value="P:proteolysis"/>
    <property type="evidence" value="ECO:0007669"/>
    <property type="project" value="UniProtKB-KW"/>
</dbReference>
<keyword evidence="7" id="KW-0808">Transferase</keyword>
<dbReference type="Gene3D" id="3.40.710.10">
    <property type="entry name" value="DD-peptidase/beta-lactamase superfamily"/>
    <property type="match status" value="2"/>
</dbReference>
<dbReference type="InterPro" id="IPR023346">
    <property type="entry name" value="Lysozyme-like_dom_sf"/>
</dbReference>
<evidence type="ECO:0000256" key="5">
    <source>
        <dbReference type="ARBA" id="ARBA00022670"/>
    </source>
</evidence>
<name>E1X181_HALMS</name>
<dbReference type="GO" id="GO:0009002">
    <property type="term" value="F:serine-type D-Ala-D-Ala carboxypeptidase activity"/>
    <property type="evidence" value="ECO:0007669"/>
    <property type="project" value="UniProtKB-EC"/>
</dbReference>
<dbReference type="Gene3D" id="1.10.3810.10">
    <property type="entry name" value="Biosynthetic peptidoglycan transglycosylase-like"/>
    <property type="match status" value="1"/>
</dbReference>
<dbReference type="PANTHER" id="PTHR32282">
    <property type="entry name" value="BINDING PROTEIN TRANSPEPTIDASE, PUTATIVE-RELATED"/>
    <property type="match status" value="1"/>
</dbReference>
<dbReference type="InterPro" id="IPR001264">
    <property type="entry name" value="Glyco_trans_51"/>
</dbReference>
<evidence type="ECO:0000256" key="2">
    <source>
        <dbReference type="ARBA" id="ARBA00004752"/>
    </source>
</evidence>
<evidence type="ECO:0000256" key="3">
    <source>
        <dbReference type="ARBA" id="ARBA00022475"/>
    </source>
</evidence>
<evidence type="ECO:0000256" key="4">
    <source>
        <dbReference type="ARBA" id="ARBA00022645"/>
    </source>
</evidence>
<keyword evidence="9" id="KW-0573">Peptidoglycan synthesis</keyword>
<evidence type="ECO:0000256" key="11">
    <source>
        <dbReference type="ARBA" id="ARBA00023268"/>
    </source>
</evidence>
<reference evidence="17" key="1">
    <citation type="journal article" date="2013" name="ISME J.">
        <title>A small predatory core genome in the divergent marine Bacteriovorax marinus SJ and the terrestrial Bdellovibrio bacteriovorus.</title>
        <authorList>
            <person name="Crossman L.C."/>
            <person name="Chen H."/>
            <person name="Cerdeno-Tarraga A.M."/>
            <person name="Brooks K."/>
            <person name="Quail M.A."/>
            <person name="Pineiro S.A."/>
            <person name="Hobley L."/>
            <person name="Sockett R.E."/>
            <person name="Bentley S.D."/>
            <person name="Parkhill J."/>
            <person name="Williams H.N."/>
            <person name="Stine O.C."/>
        </authorList>
    </citation>
    <scope>NUCLEOTIDE SEQUENCE [LARGE SCALE GENOMIC DNA]</scope>
    <source>
        <strain evidence="17">ATCC BAA-682 / DSM 15412 / SJ</strain>
    </source>
</reference>
<keyword evidence="8" id="KW-0133">Cell shape</keyword>
<sequence length="637" mass="73266">MVMLRHVKIIFLALLALMVLGLTIASVYVVQTISEIPVERIRKFEKSTAIAQSVSKVDSDVLLNKSDLEDYWLFTESELSFKEFIELSISSGKLTKYKNGFLSHDEMTLPMVALNECERSSCYQRRMSFGEMPSVFWKGLIGIEDARFLNHFGVDLKSIFRAIAKDIAELRLAQGGSTLTQQLVKNLFYSNEKSFKRKIKEIIVAIYIETKFSKEEILTAYFNEVFWGSFNGVRIKGLYSASLFYFGKKPNEVAPFEAAILIGLLKGPYFYNPLTHLDRLEQRTKVVFNKLVDMNLFSKSADRVWTDKEWEKWVVDLKKRALSNRYRPLIYISRITENAGISSYEQFVLVKSSIDILADIKEKYSEEDVAVKMVIGSLKDNNFFSYYSKWERDKIKAISSERNSVGSTLKPLYYALMSYMGLNWSDEVESGEITLDLVSGKWSPRESHKVEDEFVTVSRSLQESLNRPLVRLADKYGFKNLEPHVKEYIPTLQVPLAQYPSQLLGSIELSTYELFEVYKKILKRECEEVALGNKKWEDTILYILSDPSKTTIKRIVSKNLSSLSFFGKTGTSNNGYDNWFVFYDGWNLGVIWTGIDSGRSGERLRLYGSTTSFKIFQDFLLTRGRRLGELSCEKSGH</sequence>
<dbReference type="STRING" id="862908.BMS_3408"/>
<keyword evidence="3" id="KW-1003">Cell membrane</keyword>
<dbReference type="PANTHER" id="PTHR32282:SF11">
    <property type="entry name" value="PENICILLIN-BINDING PROTEIN 1B"/>
    <property type="match status" value="1"/>
</dbReference>